<organism evidence="1 2">
    <name type="scientific">Citrullus colocynthis</name>
    <name type="common">colocynth</name>
    <dbReference type="NCBI Taxonomy" id="252529"/>
    <lineage>
        <taxon>Eukaryota</taxon>
        <taxon>Viridiplantae</taxon>
        <taxon>Streptophyta</taxon>
        <taxon>Embryophyta</taxon>
        <taxon>Tracheophyta</taxon>
        <taxon>Spermatophyta</taxon>
        <taxon>Magnoliopsida</taxon>
        <taxon>eudicotyledons</taxon>
        <taxon>Gunneridae</taxon>
        <taxon>Pentapetalae</taxon>
        <taxon>rosids</taxon>
        <taxon>fabids</taxon>
        <taxon>Cucurbitales</taxon>
        <taxon>Cucurbitaceae</taxon>
        <taxon>Benincaseae</taxon>
        <taxon>Citrullus</taxon>
    </lineage>
</organism>
<dbReference type="EMBL" id="OZ021740">
    <property type="protein sequence ID" value="CAK9323739.1"/>
    <property type="molecule type" value="Genomic_DNA"/>
</dbReference>
<name>A0ABP0YTT0_9ROSI</name>
<reference evidence="1 2" key="1">
    <citation type="submission" date="2024-03" db="EMBL/GenBank/DDBJ databases">
        <authorList>
            <person name="Gkanogiannis A."/>
            <person name="Becerra Lopez-Lavalle L."/>
        </authorList>
    </citation>
    <scope>NUCLEOTIDE SEQUENCE [LARGE SCALE GENOMIC DNA]</scope>
</reference>
<evidence type="ECO:0000313" key="2">
    <source>
        <dbReference type="Proteomes" id="UP001642487"/>
    </source>
</evidence>
<proteinExistence type="predicted"/>
<sequence>MVGSLGNVYKSVQTLSDTYLEPGQDKDALLKPKASICCSTMTMLLPDIIDSSTTATTINLCNETSVSCCYSVSDGTDAICPTCKNYMDQVGTYVKPPSSNGSVKGVVSYMVMDDLSVSPMSTISSITLLNQLNIKDVGVLEEKLITLNVNERVKLLRASLQSKTVLTDVFLGNETL</sequence>
<gene>
    <name evidence="1" type="ORF">CITCOLO1_LOCUS15938</name>
</gene>
<dbReference type="PANTHER" id="PTHR33103">
    <property type="entry name" value="OS01G0153900 PROTEIN"/>
    <property type="match status" value="1"/>
</dbReference>
<evidence type="ECO:0000313" key="1">
    <source>
        <dbReference type="EMBL" id="CAK9323739.1"/>
    </source>
</evidence>
<dbReference type="InterPro" id="IPR007750">
    <property type="entry name" value="DUF674"/>
</dbReference>
<dbReference type="PANTHER" id="PTHR33103:SF19">
    <property type="entry name" value="OS09G0544700 PROTEIN"/>
    <property type="match status" value="1"/>
</dbReference>
<protein>
    <submittedName>
        <fullName evidence="1">Uncharacterized protein</fullName>
    </submittedName>
</protein>
<accession>A0ABP0YTT0</accession>
<dbReference type="Proteomes" id="UP001642487">
    <property type="component" value="Chromosome 6"/>
</dbReference>
<keyword evidence="2" id="KW-1185">Reference proteome</keyword>
<dbReference type="Pfam" id="PF05056">
    <property type="entry name" value="DUF674"/>
    <property type="match status" value="1"/>
</dbReference>